<reference evidence="8" key="1">
    <citation type="journal article" date="2019" name="Int. J. Syst. Evol. Microbiol.">
        <title>The Global Catalogue of Microorganisms (GCM) 10K type strain sequencing project: providing services to taxonomists for standard genome sequencing and annotation.</title>
        <authorList>
            <consortium name="The Broad Institute Genomics Platform"/>
            <consortium name="The Broad Institute Genome Sequencing Center for Infectious Disease"/>
            <person name="Wu L."/>
            <person name="Ma J."/>
        </authorList>
    </citation>
    <scope>NUCLEOTIDE SEQUENCE [LARGE SCALE GENOMIC DNA]</scope>
    <source>
        <strain evidence="8">KCTC 52368</strain>
    </source>
</reference>
<keyword evidence="3" id="KW-1003">Cell membrane</keyword>
<evidence type="ECO:0000256" key="3">
    <source>
        <dbReference type="ARBA" id="ARBA00022475"/>
    </source>
</evidence>
<dbReference type="RefSeq" id="WP_377767563.1">
    <property type="nucleotide sequence ID" value="NZ_JBHULB010000017.1"/>
</dbReference>
<evidence type="ECO:0000256" key="4">
    <source>
        <dbReference type="ARBA" id="ARBA00022679"/>
    </source>
</evidence>
<gene>
    <name evidence="7" type="ORF">ACFSQJ_13850</name>
</gene>
<evidence type="ECO:0000313" key="8">
    <source>
        <dbReference type="Proteomes" id="UP001597526"/>
    </source>
</evidence>
<keyword evidence="4" id="KW-0808">Transferase</keyword>
<dbReference type="SUPFAM" id="SSF53756">
    <property type="entry name" value="UDP-Glycosyltransferase/glycogen phosphorylase"/>
    <property type="match status" value="1"/>
</dbReference>
<evidence type="ECO:0000256" key="1">
    <source>
        <dbReference type="ARBA" id="ARBA00004202"/>
    </source>
</evidence>
<dbReference type="PANTHER" id="PTHR37316">
    <property type="entry name" value="TEICHOIC ACID GLYCEROL-PHOSPHATE PRIMASE"/>
    <property type="match status" value="1"/>
</dbReference>
<dbReference type="PANTHER" id="PTHR37316:SF3">
    <property type="entry name" value="TEICHOIC ACID GLYCEROL-PHOSPHATE TRANSFERASE"/>
    <property type="match status" value="1"/>
</dbReference>
<name>A0ABW5N1W6_9FLAO</name>
<keyword evidence="6" id="KW-0472">Membrane</keyword>
<evidence type="ECO:0000256" key="2">
    <source>
        <dbReference type="ARBA" id="ARBA00010488"/>
    </source>
</evidence>
<dbReference type="InterPro" id="IPR051612">
    <property type="entry name" value="Teichoic_Acid_Biosynth"/>
</dbReference>
<dbReference type="Pfam" id="PF04464">
    <property type="entry name" value="Glyphos_transf"/>
    <property type="match status" value="1"/>
</dbReference>
<sequence length="406" mass="47870">MLVKGIRYFITIVIGGPIYLISKIFPKKKDLTVIGSNLGLHFADNPKYYYIQHYTSSSLSKNRNLVWISKNKDVVSMLNSLDLPAEYLYSSKGIYMCLRAGNAIISHQLTDINGSLVGGAKIVQLWHAMALRKVGYGGDWYDDNFKGKFRKFIAEYLPYAYYMTCDYLLAPCQTAKENSYEAFSFSFRNNKIQDNIFIARQPRTLCLEEDFILPENFFPEKIMLESINHKYDKIISWLPTQRRQFGKTIIDVIKDSSLNLKELNEFCRHRNWLFIIKAHFLDLEEVNEIAKEFNNIFIYEYADPYPMLKFTDVLITDYSSVFFDFILVDRPILFMSYDLEEYRNTAKFYYEYEDLQIGPICLTWNQILEELVYIDTENDRFKNQRNQTLKSFEFETSPVIKIPNEI</sequence>
<evidence type="ECO:0000256" key="5">
    <source>
        <dbReference type="ARBA" id="ARBA00022944"/>
    </source>
</evidence>
<dbReference type="InterPro" id="IPR007554">
    <property type="entry name" value="Glycerophosphate_synth"/>
</dbReference>
<dbReference type="Proteomes" id="UP001597526">
    <property type="component" value="Unassembled WGS sequence"/>
</dbReference>
<protein>
    <submittedName>
        <fullName evidence="7">CDP-glycerol glycerophosphotransferase family protein</fullName>
    </submittedName>
</protein>
<dbReference type="InterPro" id="IPR043149">
    <property type="entry name" value="TagF_N"/>
</dbReference>
<dbReference type="Gene3D" id="3.40.50.12580">
    <property type="match status" value="1"/>
</dbReference>
<organism evidence="7 8">
    <name type="scientific">Croceitalea marina</name>
    <dbReference type="NCBI Taxonomy" id="1775166"/>
    <lineage>
        <taxon>Bacteria</taxon>
        <taxon>Pseudomonadati</taxon>
        <taxon>Bacteroidota</taxon>
        <taxon>Flavobacteriia</taxon>
        <taxon>Flavobacteriales</taxon>
        <taxon>Flavobacteriaceae</taxon>
        <taxon>Croceitalea</taxon>
    </lineage>
</organism>
<evidence type="ECO:0000256" key="6">
    <source>
        <dbReference type="ARBA" id="ARBA00023136"/>
    </source>
</evidence>
<comment type="subcellular location">
    <subcellularLocation>
        <location evidence="1">Cell membrane</location>
        <topology evidence="1">Peripheral membrane protein</topology>
    </subcellularLocation>
</comment>
<dbReference type="Gene3D" id="3.40.50.11820">
    <property type="match status" value="1"/>
</dbReference>
<comment type="similarity">
    <text evidence="2">Belongs to the CDP-glycerol glycerophosphotransferase family.</text>
</comment>
<comment type="caution">
    <text evidence="7">The sequence shown here is derived from an EMBL/GenBank/DDBJ whole genome shotgun (WGS) entry which is preliminary data.</text>
</comment>
<keyword evidence="8" id="KW-1185">Reference proteome</keyword>
<accession>A0ABW5N1W6</accession>
<dbReference type="EMBL" id="JBHULB010000017">
    <property type="protein sequence ID" value="MFD2588024.1"/>
    <property type="molecule type" value="Genomic_DNA"/>
</dbReference>
<keyword evidence="5" id="KW-0777">Teichoic acid biosynthesis</keyword>
<dbReference type="InterPro" id="IPR043148">
    <property type="entry name" value="TagF_C"/>
</dbReference>
<proteinExistence type="inferred from homology"/>
<evidence type="ECO:0000313" key="7">
    <source>
        <dbReference type="EMBL" id="MFD2588024.1"/>
    </source>
</evidence>